<dbReference type="InterPro" id="IPR000182">
    <property type="entry name" value="GNAT_dom"/>
</dbReference>
<dbReference type="InterPro" id="IPR016181">
    <property type="entry name" value="Acyl_CoA_acyltransferase"/>
</dbReference>
<dbReference type="AlphaFoldDB" id="A0A5D5ANX9"/>
<organism evidence="3 4">
    <name type="scientific">Natrialba swarupiae</name>
    <dbReference type="NCBI Taxonomy" id="2448032"/>
    <lineage>
        <taxon>Archaea</taxon>
        <taxon>Methanobacteriati</taxon>
        <taxon>Methanobacteriota</taxon>
        <taxon>Stenosarchaea group</taxon>
        <taxon>Halobacteria</taxon>
        <taxon>Halobacteriales</taxon>
        <taxon>Natrialbaceae</taxon>
        <taxon>Natrialba</taxon>
    </lineage>
</organism>
<dbReference type="SUPFAM" id="SSF55729">
    <property type="entry name" value="Acyl-CoA N-acyltransferases (Nat)"/>
    <property type="match status" value="1"/>
</dbReference>
<feature type="region of interest" description="Disordered" evidence="1">
    <location>
        <begin position="1"/>
        <end position="46"/>
    </location>
</feature>
<dbReference type="Gene3D" id="3.40.630.30">
    <property type="match status" value="1"/>
</dbReference>
<dbReference type="GO" id="GO:0016747">
    <property type="term" value="F:acyltransferase activity, transferring groups other than amino-acyl groups"/>
    <property type="evidence" value="ECO:0007669"/>
    <property type="project" value="InterPro"/>
</dbReference>
<gene>
    <name evidence="3" type="ORF">FYC77_02830</name>
</gene>
<reference evidence="3 4" key="1">
    <citation type="submission" date="2019-08" db="EMBL/GenBank/DDBJ databases">
        <title>Archaea genome.</title>
        <authorList>
            <person name="Kajale S."/>
            <person name="Shouche Y."/>
            <person name="Deshpande N."/>
            <person name="Sharma A."/>
        </authorList>
    </citation>
    <scope>NUCLEOTIDE SEQUENCE [LARGE SCALE GENOMIC DNA]</scope>
    <source>
        <strain evidence="3 4">ESP3B_9</strain>
    </source>
</reference>
<accession>A0A5D5ANX9</accession>
<sequence length="404" mass="45432">MATERTHSDAESTDGDRATDRLERSRTDNIGGAASENGREPGDDPYVIRPYQPADREEFLELYDRVLGDRNDEWFRWKYEDNPYVDHVPMIVATHEGRVVGTKPCFALELQVGSTTKLGLQPADVMVDPDHRRNGLYSRTTERLKDHYRDREPALFFNFPNEATLSGSLKHGWRIVQEVPTFYRVQRPDALADGDGRLETLASLARPVAAGYCRARERLVATPSDVTVDRFDGIPVDQFVGLAGKRTPGTIHAARDETFYEWRFDTPHWSYEAYLASRNDVPVAGVVVGTRVDDRSQTTCLTDVVPLAETPARRDGLLAILSRVVQDHRDAAILAASGRVIQPTLLRRFGFHTDQRPPLSRLTEPTTQVTYPIADDGGHEWTVGGRAVTDPANWTITFAEQDSW</sequence>
<keyword evidence="3" id="KW-0808">Transferase</keyword>
<dbReference type="Proteomes" id="UP000324104">
    <property type="component" value="Unassembled WGS sequence"/>
</dbReference>
<evidence type="ECO:0000313" key="4">
    <source>
        <dbReference type="Proteomes" id="UP000324104"/>
    </source>
</evidence>
<dbReference type="PROSITE" id="PS51186">
    <property type="entry name" value="GNAT"/>
    <property type="match status" value="1"/>
</dbReference>
<dbReference type="RefSeq" id="WP_149079995.1">
    <property type="nucleotide sequence ID" value="NZ_VTAW01000002.1"/>
</dbReference>
<evidence type="ECO:0000259" key="2">
    <source>
        <dbReference type="PROSITE" id="PS51186"/>
    </source>
</evidence>
<dbReference type="EMBL" id="VTAW01000002">
    <property type="protein sequence ID" value="TYT63528.1"/>
    <property type="molecule type" value="Genomic_DNA"/>
</dbReference>
<proteinExistence type="predicted"/>
<dbReference type="Pfam" id="PF13527">
    <property type="entry name" value="Acetyltransf_9"/>
    <property type="match status" value="1"/>
</dbReference>
<keyword evidence="4" id="KW-1185">Reference proteome</keyword>
<name>A0A5D5ANX9_9EURY</name>
<evidence type="ECO:0000256" key="1">
    <source>
        <dbReference type="SAM" id="MobiDB-lite"/>
    </source>
</evidence>
<comment type="caution">
    <text evidence="3">The sequence shown here is derived from an EMBL/GenBank/DDBJ whole genome shotgun (WGS) entry which is preliminary data.</text>
</comment>
<protein>
    <submittedName>
        <fullName evidence="3">GNAT family N-acetyltransferase</fullName>
    </submittedName>
</protein>
<feature type="domain" description="N-acetyltransferase" evidence="2">
    <location>
        <begin position="46"/>
        <end position="194"/>
    </location>
</feature>
<feature type="compositionally biased region" description="Basic and acidic residues" evidence="1">
    <location>
        <begin position="1"/>
        <end position="27"/>
    </location>
</feature>
<evidence type="ECO:0000313" key="3">
    <source>
        <dbReference type="EMBL" id="TYT63528.1"/>
    </source>
</evidence>